<dbReference type="Proteomes" id="UP000188597">
    <property type="component" value="Unassembled WGS sequence"/>
</dbReference>
<evidence type="ECO:0000313" key="1">
    <source>
        <dbReference type="EMBL" id="OOE07008.1"/>
    </source>
</evidence>
<dbReference type="EMBL" id="MQMF01000012">
    <property type="protein sequence ID" value="OOE07008.1"/>
    <property type="molecule type" value="Genomic_DNA"/>
</dbReference>
<comment type="caution">
    <text evidence="1">The sequence shown here is derived from an EMBL/GenBank/DDBJ whole genome shotgun (WGS) entry which is preliminary data.</text>
</comment>
<sequence length="262" mass="25874">MEFELAALDAGFEGGGGVAGELVLARVHPADPDVDVRAPRLNIHRAEGSDTGLVGGHSPDEGGGHGVGFGVLAGPDLVDHVAEPCDFAGFVGDEAEECFGGVDVFGVGVEAECPEFGVCLVGGVASCCCGFGFWGAAAVADAPGCAFGGVFAAGLAVAVFGSADDGAVGVGLAGTVGVGGVGVGSGHWSASMWSLPRGADRWLPRAMGMARNIIAGVMTIQSRAANPTLPVTRPMNAATTVATRTSIFTGLKAVLTSPPPAP</sequence>
<proteinExistence type="predicted"/>
<gene>
    <name evidence="1" type="ORF">UN64_19515</name>
</gene>
<reference evidence="1 2" key="1">
    <citation type="submission" date="2016-11" db="EMBL/GenBank/DDBJ databases">
        <authorList>
            <person name="Jaros S."/>
            <person name="Januszkiewicz K."/>
            <person name="Wedrychowicz H."/>
        </authorList>
    </citation>
    <scope>NUCLEOTIDE SEQUENCE [LARGE SCALE GENOMIC DNA]</scope>
    <source>
        <strain evidence="1 2">Con a/3</strain>
    </source>
</reference>
<protein>
    <submittedName>
        <fullName evidence="1">Uncharacterized protein</fullName>
    </submittedName>
</protein>
<dbReference type="AlphaFoldDB" id="A0A1V3FZA6"/>
<name>A0A1V3FZA6_9BACL</name>
<evidence type="ECO:0000313" key="2">
    <source>
        <dbReference type="Proteomes" id="UP000188597"/>
    </source>
</evidence>
<accession>A0A1V3FZA6</accession>
<organism evidence="1 2">
    <name type="scientific">Fictibacillus arsenicus</name>
    <dbReference type="NCBI Taxonomy" id="255247"/>
    <lineage>
        <taxon>Bacteria</taxon>
        <taxon>Bacillati</taxon>
        <taxon>Bacillota</taxon>
        <taxon>Bacilli</taxon>
        <taxon>Bacillales</taxon>
        <taxon>Fictibacillaceae</taxon>
        <taxon>Fictibacillus</taxon>
    </lineage>
</organism>